<reference evidence="2" key="1">
    <citation type="journal article" date="2020" name="Stud. Mycol.">
        <title>101 Dothideomycetes genomes: a test case for predicting lifestyles and emergence of pathogens.</title>
        <authorList>
            <person name="Haridas S."/>
            <person name="Albert R."/>
            <person name="Binder M."/>
            <person name="Bloem J."/>
            <person name="Labutti K."/>
            <person name="Salamov A."/>
            <person name="Andreopoulos B."/>
            <person name="Baker S."/>
            <person name="Barry K."/>
            <person name="Bills G."/>
            <person name="Bluhm B."/>
            <person name="Cannon C."/>
            <person name="Castanera R."/>
            <person name="Culley D."/>
            <person name="Daum C."/>
            <person name="Ezra D."/>
            <person name="Gonzalez J."/>
            <person name="Henrissat B."/>
            <person name="Kuo A."/>
            <person name="Liang C."/>
            <person name="Lipzen A."/>
            <person name="Lutzoni F."/>
            <person name="Magnuson J."/>
            <person name="Mondo S."/>
            <person name="Nolan M."/>
            <person name="Ohm R."/>
            <person name="Pangilinan J."/>
            <person name="Park H.-J."/>
            <person name="Ramirez L."/>
            <person name="Alfaro M."/>
            <person name="Sun H."/>
            <person name="Tritt A."/>
            <person name="Yoshinaga Y."/>
            <person name="Zwiers L.-H."/>
            <person name="Turgeon B."/>
            <person name="Goodwin S."/>
            <person name="Spatafora J."/>
            <person name="Crous P."/>
            <person name="Grigoriev I."/>
        </authorList>
    </citation>
    <scope>NUCLEOTIDE SEQUENCE</scope>
    <source>
        <strain evidence="2">Tuck. ex Michener</strain>
    </source>
</reference>
<feature type="compositionally biased region" description="Polar residues" evidence="1">
    <location>
        <begin position="474"/>
        <end position="484"/>
    </location>
</feature>
<feature type="compositionally biased region" description="Polar residues" evidence="1">
    <location>
        <begin position="386"/>
        <end position="395"/>
    </location>
</feature>
<dbReference type="OrthoDB" id="5404323at2759"/>
<dbReference type="EMBL" id="ML991829">
    <property type="protein sequence ID" value="KAF2231221.1"/>
    <property type="molecule type" value="Genomic_DNA"/>
</dbReference>
<evidence type="ECO:0000313" key="3">
    <source>
        <dbReference type="Proteomes" id="UP000800092"/>
    </source>
</evidence>
<sequence length="564" mass="61437">MRSENFKGTTVQKTVELTMDDQGSPLYEVPPILRQASSEAFRKERTKRPKTTYSLAHPPPGGKIPLRPKVLLQLQKVAPNTRSVPAFEVLSVAAFTFKTGRAIKSLWSGKSRIRPEDLVVLQGQDYSNNGSAPTEPKRGSSRHVVGVICRRKGAGKGATSRTEICLEDGSVWDATAMSNGGYEFNSQQEHGLTSSARWVRRHPAKPIEKSPTPNIGVPEQKVEDRSFMFTKITPNMRQHPIVGCMNRTKLEVYDQYSVPSASNTDRIPGTTRPKRLARQKSSSSFSILEGGEGVVPVTTESSLRDLILVSGILVAFREGWSSMVKFEEERDHCSRPSSPPHTRTHRRCPSDQTLSTSSESGAPQAPPNDTGVKNGVKRRLMRTGSKIWNRSSSSGVPGPNTPTKDTTPLPPPPSSTSTGVAFIRKVNRSDPNGITPASNPHISNSFHSSQIGLGIEGNEAIASPAFYAILPQSASENPRSISSEYETRLEAPNEDIEDAANDNSNLNEDATCGPQTGQEVENDDGLVSSTETSTARKEPESETSYLYKPLKDILNAFKKSSGLA</sequence>
<feature type="region of interest" description="Disordered" evidence="1">
    <location>
        <begin position="259"/>
        <end position="285"/>
    </location>
</feature>
<dbReference type="AlphaFoldDB" id="A0A6A6H044"/>
<feature type="compositionally biased region" description="Polar residues" evidence="1">
    <location>
        <begin position="501"/>
        <end position="519"/>
    </location>
</feature>
<dbReference type="Proteomes" id="UP000800092">
    <property type="component" value="Unassembled WGS sequence"/>
</dbReference>
<feature type="region of interest" description="Disordered" evidence="1">
    <location>
        <begin position="39"/>
        <end position="66"/>
    </location>
</feature>
<organism evidence="2 3">
    <name type="scientific">Viridothelium virens</name>
    <name type="common">Speckled blister lichen</name>
    <name type="synonym">Trypethelium virens</name>
    <dbReference type="NCBI Taxonomy" id="1048519"/>
    <lineage>
        <taxon>Eukaryota</taxon>
        <taxon>Fungi</taxon>
        <taxon>Dikarya</taxon>
        <taxon>Ascomycota</taxon>
        <taxon>Pezizomycotina</taxon>
        <taxon>Dothideomycetes</taxon>
        <taxon>Dothideomycetes incertae sedis</taxon>
        <taxon>Trypetheliales</taxon>
        <taxon>Trypetheliaceae</taxon>
        <taxon>Viridothelium</taxon>
    </lineage>
</organism>
<name>A0A6A6H044_VIRVR</name>
<evidence type="ECO:0000313" key="2">
    <source>
        <dbReference type="EMBL" id="KAF2231221.1"/>
    </source>
</evidence>
<feature type="region of interest" description="Disordered" evidence="1">
    <location>
        <begin position="474"/>
        <end position="545"/>
    </location>
</feature>
<proteinExistence type="predicted"/>
<accession>A0A6A6H044</accession>
<gene>
    <name evidence="2" type="ORF">EV356DRAFT_535647</name>
</gene>
<evidence type="ECO:0000256" key="1">
    <source>
        <dbReference type="SAM" id="MobiDB-lite"/>
    </source>
</evidence>
<feature type="region of interest" description="Disordered" evidence="1">
    <location>
        <begin position="327"/>
        <end position="419"/>
    </location>
</feature>
<feature type="compositionally biased region" description="Polar residues" evidence="1">
    <location>
        <begin position="350"/>
        <end position="361"/>
    </location>
</feature>
<keyword evidence="3" id="KW-1185">Reference proteome</keyword>
<protein>
    <submittedName>
        <fullName evidence="2">Uncharacterized protein</fullName>
    </submittedName>
</protein>